<gene>
    <name evidence="2" type="ORF">IMSHALPRED_000041</name>
</gene>
<dbReference type="EMBL" id="CAJPDT010000001">
    <property type="protein sequence ID" value="CAF9904412.1"/>
    <property type="molecule type" value="Genomic_DNA"/>
</dbReference>
<proteinExistence type="predicted"/>
<feature type="region of interest" description="Disordered" evidence="1">
    <location>
        <begin position="1"/>
        <end position="21"/>
    </location>
</feature>
<feature type="compositionally biased region" description="Low complexity" evidence="1">
    <location>
        <begin position="74"/>
        <end position="87"/>
    </location>
</feature>
<keyword evidence="3" id="KW-1185">Reference proteome</keyword>
<name>A0A8H3EI45_9LECA</name>
<accession>A0A8H3EI45</accession>
<evidence type="ECO:0000256" key="1">
    <source>
        <dbReference type="SAM" id="MobiDB-lite"/>
    </source>
</evidence>
<dbReference type="OrthoDB" id="5377009at2759"/>
<feature type="compositionally biased region" description="Basic and acidic residues" evidence="1">
    <location>
        <begin position="316"/>
        <end position="328"/>
    </location>
</feature>
<feature type="compositionally biased region" description="Low complexity" evidence="1">
    <location>
        <begin position="100"/>
        <end position="116"/>
    </location>
</feature>
<feature type="region of interest" description="Disordered" evidence="1">
    <location>
        <begin position="316"/>
        <end position="388"/>
    </location>
</feature>
<dbReference type="AlphaFoldDB" id="A0A8H3EI45"/>
<reference evidence="2" key="1">
    <citation type="submission" date="2021-03" db="EMBL/GenBank/DDBJ databases">
        <authorList>
            <person name="Tagirdzhanova G."/>
        </authorList>
    </citation>
    <scope>NUCLEOTIDE SEQUENCE</scope>
</reference>
<evidence type="ECO:0000313" key="3">
    <source>
        <dbReference type="Proteomes" id="UP000664534"/>
    </source>
</evidence>
<feature type="region of interest" description="Disordered" evidence="1">
    <location>
        <begin position="64"/>
        <end position="136"/>
    </location>
</feature>
<feature type="compositionally biased region" description="Low complexity" evidence="1">
    <location>
        <begin position="378"/>
        <end position="388"/>
    </location>
</feature>
<dbReference type="Proteomes" id="UP000664534">
    <property type="component" value="Unassembled WGS sequence"/>
</dbReference>
<evidence type="ECO:0000313" key="2">
    <source>
        <dbReference type="EMBL" id="CAF9904412.1"/>
    </source>
</evidence>
<protein>
    <submittedName>
        <fullName evidence="2">Uncharacterized protein</fullName>
    </submittedName>
</protein>
<organism evidence="2 3">
    <name type="scientific">Imshaugia aleurites</name>
    <dbReference type="NCBI Taxonomy" id="172621"/>
    <lineage>
        <taxon>Eukaryota</taxon>
        <taxon>Fungi</taxon>
        <taxon>Dikarya</taxon>
        <taxon>Ascomycota</taxon>
        <taxon>Pezizomycotina</taxon>
        <taxon>Lecanoromycetes</taxon>
        <taxon>OSLEUM clade</taxon>
        <taxon>Lecanoromycetidae</taxon>
        <taxon>Lecanorales</taxon>
        <taxon>Lecanorineae</taxon>
        <taxon>Parmeliaceae</taxon>
        <taxon>Imshaugia</taxon>
    </lineage>
</organism>
<sequence>MASLSQNIGDPHASTLHQYAYPNYPKSPNPLPIAPQAHYESIVDRPIAEPTKSHQQTCIALDRSTGDLPPLIGQSSHSRTSSTSQLSIIPQLDSSPHLNSCQPSPQLSRQSSPTRSNRLSIRTGKSDPKAGKLAGWFKGESEPISIGIIPSPTKEKADPLNAVAESSDARATNLLQRLSTTQVVPKPAMASRFSFFSSKASLVKSTPLPDELSDELLGIDVKAALFPNEPANPFSPASFKNLQQQAEGLLSRLQTAYKERTIALRDIIAEKETLAEESAGTETRVRHLKMQLDGMTAKFAEQDEAMMNLVDELAQEKQARREDEEARKRTIRVVGDVSAPNSGHRGLSRSNTVSDSGFESEDDSSADSVFSRRNGAQSPVTSVSSASTANSPDIYRAQDFRVPASAAPSTLLRLPQGQPAAKGIPVHSCTNYDGLRASDAWSVVSILKEENEGLKHRVGELEGALDGCLDVVGRLS</sequence>
<comment type="caution">
    <text evidence="2">The sequence shown here is derived from an EMBL/GenBank/DDBJ whole genome shotgun (WGS) entry which is preliminary data.</text>
</comment>